<sequence>MPYTKKFMSLNLLVLYSIFSFLFSFKKEYARLNYESFNLELKDLSIPVNLRGDFNWGFAICEYQNSGQEHCSESNWADWENSQKEGHYSGKSTDFWNNYEKDIELMKETGINSLRFSVAWDKIEPEQGKFDENALQHYQSLCEELIKSGIKPLISLHHFVHPRWFEQLGGFEKEENIKYFVEFCEKVFNSLSDKVDLWCTINEPNVYMLQGYIRGVFPPGKTNIYTAIKVLRNLLKAHTKVYKKLKSLPNGSKSQIGFIHQYLKFHAYNTWNIAEHLPGTFLNYILNHLTLKFLKTGEFSFPGLKYKSKTKKPLDYIGLNYYSRVLLRFQLSLSQPVQATCYPEEIMTDMPYPIYPQGLYNAIRDISILDVPIYITENGIADNKDDRRDLFLRSYIQAMFKAICEGYDVRGYYYWTFSDNFEWDEGFSMKFGLYSVNFDNQEKTLKKGAEFFKQVIQNSKKSTII</sequence>
<dbReference type="InterPro" id="IPR017853">
    <property type="entry name" value="GH"/>
</dbReference>
<reference evidence="7 8" key="1">
    <citation type="journal article" date="2015" name="Biol. Direct">
        <title>Babela massiliensis, a representative of a widespread bacterial phylum with unusual adaptations to parasitism in amoebae.</title>
        <authorList>
            <person name="Pagnier I."/>
            <person name="Yutin N."/>
            <person name="Croce O."/>
            <person name="Makarova K.S."/>
            <person name="Wolf Y.I."/>
            <person name="Benamar S."/>
            <person name="Raoult D."/>
            <person name="Koonin E.V."/>
            <person name="La Scola B."/>
        </authorList>
    </citation>
    <scope>NUCLEOTIDE SEQUENCE [LARGE SCALE GENOMIC DNA]</scope>
    <source>
        <strain evidence="8">BABL1</strain>
    </source>
</reference>
<organism evidence="7 8">
    <name type="scientific">Candidatus Babela massiliensis</name>
    <dbReference type="NCBI Taxonomy" id="673862"/>
    <lineage>
        <taxon>Bacteria</taxon>
        <taxon>Candidatus Babelota</taxon>
        <taxon>Candidatus Babeliae</taxon>
        <taxon>Candidatus Babeliales</taxon>
        <taxon>Candidatus Babeliaceae</taxon>
        <taxon>Candidatus Babela</taxon>
    </lineage>
</organism>
<evidence type="ECO:0000256" key="6">
    <source>
        <dbReference type="RuleBase" id="RU003690"/>
    </source>
</evidence>
<evidence type="ECO:0000256" key="4">
    <source>
        <dbReference type="ARBA" id="ARBA00023295"/>
    </source>
</evidence>
<evidence type="ECO:0000256" key="1">
    <source>
        <dbReference type="ARBA" id="ARBA00010838"/>
    </source>
</evidence>
<comment type="similarity">
    <text evidence="1 6">Belongs to the glycosyl hydrolase 1 family.</text>
</comment>
<feature type="active site" description="Nucleophile" evidence="5">
    <location>
        <position position="377"/>
    </location>
</feature>
<accession>V6DHJ3</accession>
<dbReference type="InterPro" id="IPR001360">
    <property type="entry name" value="Glyco_hydro_1"/>
</dbReference>
<dbReference type="SUPFAM" id="SSF51445">
    <property type="entry name" value="(Trans)glycosidases"/>
    <property type="match status" value="1"/>
</dbReference>
<dbReference type="EC" id="3.2.1.21" evidence="2"/>
<dbReference type="GO" id="GO:0008422">
    <property type="term" value="F:beta-glucosidase activity"/>
    <property type="evidence" value="ECO:0007669"/>
    <property type="project" value="UniProtKB-EC"/>
</dbReference>
<dbReference type="HOGENOM" id="CLU_001859_1_3_7"/>
<keyword evidence="3" id="KW-0378">Hydrolase</keyword>
<dbReference type="eggNOG" id="COG2723">
    <property type="taxonomic scope" value="Bacteria"/>
</dbReference>
<dbReference type="PANTHER" id="PTHR10353:SF36">
    <property type="entry name" value="LP05116P"/>
    <property type="match status" value="1"/>
</dbReference>
<dbReference type="GO" id="GO:0005975">
    <property type="term" value="P:carbohydrate metabolic process"/>
    <property type="evidence" value="ECO:0007669"/>
    <property type="project" value="InterPro"/>
</dbReference>
<dbReference type="Gene3D" id="3.20.20.80">
    <property type="entry name" value="Glycosidases"/>
    <property type="match status" value="1"/>
</dbReference>
<dbReference type="AlphaFoldDB" id="V6DHJ3"/>
<name>V6DHJ3_9BACT</name>
<dbReference type="InterPro" id="IPR018120">
    <property type="entry name" value="Glyco_hydro_1_AS"/>
</dbReference>
<dbReference type="KEGG" id="dpb:BABL1_gene_731"/>
<evidence type="ECO:0000256" key="5">
    <source>
        <dbReference type="PROSITE-ProRule" id="PRU10055"/>
    </source>
</evidence>
<gene>
    <name evidence="7" type="primary">bglA</name>
    <name evidence="7" type="ORF">BABL1_gene_731</name>
</gene>
<evidence type="ECO:0000313" key="8">
    <source>
        <dbReference type="Proteomes" id="UP000018769"/>
    </source>
</evidence>
<protein>
    <recommendedName>
        <fullName evidence="2">beta-glucosidase</fullName>
        <ecNumber evidence="2">3.2.1.21</ecNumber>
    </recommendedName>
</protein>
<keyword evidence="4" id="KW-0326">Glycosidase</keyword>
<dbReference type="OrthoDB" id="9765195at2"/>
<dbReference type="EMBL" id="HG793133">
    <property type="protein sequence ID" value="CDK31020.1"/>
    <property type="molecule type" value="Genomic_DNA"/>
</dbReference>
<dbReference type="PANTHER" id="PTHR10353">
    <property type="entry name" value="GLYCOSYL HYDROLASE"/>
    <property type="match status" value="1"/>
</dbReference>
<dbReference type="STRING" id="673862.BABL1_gene_731"/>
<keyword evidence="8" id="KW-1185">Reference proteome</keyword>
<dbReference type="Proteomes" id="UP000018769">
    <property type="component" value="Chromosome I"/>
</dbReference>
<evidence type="ECO:0000313" key="7">
    <source>
        <dbReference type="EMBL" id="CDK31020.1"/>
    </source>
</evidence>
<proteinExistence type="inferred from homology"/>
<dbReference type="Pfam" id="PF00232">
    <property type="entry name" value="Glyco_hydro_1"/>
    <property type="match status" value="1"/>
</dbReference>
<evidence type="ECO:0000256" key="2">
    <source>
        <dbReference type="ARBA" id="ARBA00012744"/>
    </source>
</evidence>
<dbReference type="PRINTS" id="PR00131">
    <property type="entry name" value="GLHYDRLASE1"/>
</dbReference>
<evidence type="ECO:0000256" key="3">
    <source>
        <dbReference type="ARBA" id="ARBA00022801"/>
    </source>
</evidence>
<dbReference type="PROSITE" id="PS00572">
    <property type="entry name" value="GLYCOSYL_HYDROL_F1_1"/>
    <property type="match status" value="1"/>
</dbReference>